<dbReference type="EMBL" id="JAHRIM010026550">
    <property type="protein sequence ID" value="MEQ2264063.1"/>
    <property type="molecule type" value="Genomic_DNA"/>
</dbReference>
<proteinExistence type="predicted"/>
<keyword evidence="2" id="KW-1185">Reference proteome</keyword>
<gene>
    <name evidence="1" type="ORF">XENORESO_018454</name>
</gene>
<organism evidence="1 2">
    <name type="scientific">Xenotaenia resolanae</name>
    <dbReference type="NCBI Taxonomy" id="208358"/>
    <lineage>
        <taxon>Eukaryota</taxon>
        <taxon>Metazoa</taxon>
        <taxon>Chordata</taxon>
        <taxon>Craniata</taxon>
        <taxon>Vertebrata</taxon>
        <taxon>Euteleostomi</taxon>
        <taxon>Actinopterygii</taxon>
        <taxon>Neopterygii</taxon>
        <taxon>Teleostei</taxon>
        <taxon>Neoteleostei</taxon>
        <taxon>Acanthomorphata</taxon>
        <taxon>Ovalentaria</taxon>
        <taxon>Atherinomorphae</taxon>
        <taxon>Cyprinodontiformes</taxon>
        <taxon>Goodeidae</taxon>
        <taxon>Xenotaenia</taxon>
    </lineage>
</organism>
<protein>
    <submittedName>
        <fullName evidence="1">Uncharacterized protein</fullName>
    </submittedName>
</protein>
<evidence type="ECO:0000313" key="1">
    <source>
        <dbReference type="EMBL" id="MEQ2264063.1"/>
    </source>
</evidence>
<feature type="non-terminal residue" evidence="1">
    <location>
        <position position="1"/>
    </location>
</feature>
<sequence length="99" mass="11222">NIEAKSIATPKKRLFTLYLLWSGPVRSGPLRIPEELQESYADRAIKASDKCVSKSKTTHSVEIKPVKLLNFLFYASRYFHVFSSTMGEFTECSEAIFVA</sequence>
<accession>A0ABV0W3E7</accession>
<comment type="caution">
    <text evidence="1">The sequence shown here is derived from an EMBL/GenBank/DDBJ whole genome shotgun (WGS) entry which is preliminary data.</text>
</comment>
<evidence type="ECO:0000313" key="2">
    <source>
        <dbReference type="Proteomes" id="UP001444071"/>
    </source>
</evidence>
<dbReference type="Proteomes" id="UP001444071">
    <property type="component" value="Unassembled WGS sequence"/>
</dbReference>
<reference evidence="1 2" key="1">
    <citation type="submission" date="2021-06" db="EMBL/GenBank/DDBJ databases">
        <authorList>
            <person name="Palmer J.M."/>
        </authorList>
    </citation>
    <scope>NUCLEOTIDE SEQUENCE [LARGE SCALE GENOMIC DNA]</scope>
    <source>
        <strain evidence="1 2">XR_2019</strain>
        <tissue evidence="1">Muscle</tissue>
    </source>
</reference>
<name>A0ABV0W3E7_9TELE</name>